<name>A0A6C0H2B0_9ZZZZ</name>
<proteinExistence type="predicted"/>
<accession>A0A6C0H2B0</accession>
<reference evidence="1" key="1">
    <citation type="journal article" date="2020" name="Nature">
        <title>Giant virus diversity and host interactions through global metagenomics.</title>
        <authorList>
            <person name="Schulz F."/>
            <person name="Roux S."/>
            <person name="Paez-Espino D."/>
            <person name="Jungbluth S."/>
            <person name="Walsh D.A."/>
            <person name="Denef V.J."/>
            <person name="McMahon K.D."/>
            <person name="Konstantinidis K.T."/>
            <person name="Eloe-Fadrosh E.A."/>
            <person name="Kyrpides N.C."/>
            <person name="Woyke T."/>
        </authorList>
    </citation>
    <scope>NUCLEOTIDE SEQUENCE</scope>
    <source>
        <strain evidence="1">GVMAG-M-3300023179-59</strain>
    </source>
</reference>
<sequence>MKHYIKLDKPNTFTALDESVKSSIGKIKQDNYENYFIYAYNKDYYKNKHLVKKYTKRRTLKVYKD</sequence>
<evidence type="ECO:0000313" key="1">
    <source>
        <dbReference type="EMBL" id="QHT74589.1"/>
    </source>
</evidence>
<protein>
    <submittedName>
        <fullName evidence="1">Uncharacterized protein</fullName>
    </submittedName>
</protein>
<dbReference type="EMBL" id="MN739852">
    <property type="protein sequence ID" value="QHT74589.1"/>
    <property type="molecule type" value="Genomic_DNA"/>
</dbReference>
<dbReference type="AlphaFoldDB" id="A0A6C0H2B0"/>
<organism evidence="1">
    <name type="scientific">viral metagenome</name>
    <dbReference type="NCBI Taxonomy" id="1070528"/>
    <lineage>
        <taxon>unclassified sequences</taxon>
        <taxon>metagenomes</taxon>
        <taxon>organismal metagenomes</taxon>
    </lineage>
</organism>